<evidence type="ECO:0000313" key="6">
    <source>
        <dbReference type="EMBL" id="EWT05037.1"/>
    </source>
</evidence>
<accession>W9GIT0</accession>
<comment type="similarity">
    <text evidence="1">Belongs to the ATP-dependent AMP-binding enzyme family.</text>
</comment>
<dbReference type="OrthoDB" id="9803968at2"/>
<reference evidence="7" key="1">
    <citation type="submission" date="2013-08" db="EMBL/GenBank/DDBJ databases">
        <title>Intrasporangium oryzae NRRL B-24470.</title>
        <authorList>
            <person name="Liu H."/>
            <person name="Wang G."/>
        </authorList>
    </citation>
    <scope>NUCLEOTIDE SEQUENCE [LARGE SCALE GENOMIC DNA]</scope>
    <source>
        <strain evidence="7">Q5-1</strain>
    </source>
</reference>
<feature type="domain" description="AMP-dependent synthetase/ligase" evidence="4">
    <location>
        <begin position="9"/>
        <end position="362"/>
    </location>
</feature>
<evidence type="ECO:0000259" key="4">
    <source>
        <dbReference type="Pfam" id="PF00501"/>
    </source>
</evidence>
<dbReference type="FunFam" id="3.30.300.30:FF:000008">
    <property type="entry name" value="2,3-dihydroxybenzoate-AMP ligase"/>
    <property type="match status" value="1"/>
</dbReference>
<keyword evidence="2" id="KW-0436">Ligase</keyword>
<name>W9GIT0_9MICO</name>
<sequence>MTNLAASLADTADRLPDKTAITLDRAALTWGQLRGAAAHLAGQVRAAGIGPGDRVALILPNVPAYPVTFYGSLLAGGVVVPLNPLLKAGEIEYFFEDSGARVAFVWPDFAEEAQKAAAQTGTRIVVCGPTGPAEGQLDEAPALEAVHERADDDTAVILYTSGTTGKPKGAELTHFNLRRNAERSAFDIIQIGEDDVIMGCLPLFHVFGLTCALDAAMLAGATLTLIPRFDAGTALEVIARDRVTIFEGVPTMYAGMLNHPSADAADTSSLRTCVSGGSAMPVEVLRRFEEKFGCRVLEGYGLSETSPVASFNMLDRPSRPGTIGRAIPGCEMRLVDLEGNEVAPGEIGEIAIRGENVMKGYWNRPQATAEAIPDGWFRTGDLATVDEDGYYTIVDRKKDMIIRGGLNVYPREVEEVLYTHPDVTEAAVVGVPDATFGEEIGAAVAVRAGSTVTADELKQYVKDRIAAYKYPRHVWFLDQLPKGPTGKILRREVHAPPGRLTPSRRVSANSGVGAQSTVRNRSLRSVDGSQPE</sequence>
<dbReference type="InterPro" id="IPR025110">
    <property type="entry name" value="AMP-bd_C"/>
</dbReference>
<dbReference type="Pfam" id="PF00501">
    <property type="entry name" value="AMP-binding"/>
    <property type="match status" value="1"/>
</dbReference>
<feature type="region of interest" description="Disordered" evidence="3">
    <location>
        <begin position="495"/>
        <end position="532"/>
    </location>
</feature>
<dbReference type="InterPro" id="IPR050237">
    <property type="entry name" value="ATP-dep_AMP-bd_enzyme"/>
</dbReference>
<organism evidence="6 7">
    <name type="scientific">Intrasporangium chromatireducens Q5-1</name>
    <dbReference type="NCBI Taxonomy" id="584657"/>
    <lineage>
        <taxon>Bacteria</taxon>
        <taxon>Bacillati</taxon>
        <taxon>Actinomycetota</taxon>
        <taxon>Actinomycetes</taxon>
        <taxon>Micrococcales</taxon>
        <taxon>Intrasporangiaceae</taxon>
        <taxon>Intrasporangium</taxon>
    </lineage>
</organism>
<evidence type="ECO:0000259" key="5">
    <source>
        <dbReference type="Pfam" id="PF13193"/>
    </source>
</evidence>
<dbReference type="Gene3D" id="3.40.50.12780">
    <property type="entry name" value="N-terminal domain of ligase-like"/>
    <property type="match status" value="1"/>
</dbReference>
<dbReference type="InterPro" id="IPR045851">
    <property type="entry name" value="AMP-bd_C_sf"/>
</dbReference>
<dbReference type="InterPro" id="IPR000873">
    <property type="entry name" value="AMP-dep_synth/lig_dom"/>
</dbReference>
<dbReference type="InterPro" id="IPR042099">
    <property type="entry name" value="ANL_N_sf"/>
</dbReference>
<dbReference type="RefSeq" id="WP_081793932.1">
    <property type="nucleotide sequence ID" value="NZ_AWQS01000154.1"/>
</dbReference>
<evidence type="ECO:0000313" key="7">
    <source>
        <dbReference type="Proteomes" id="UP000019494"/>
    </source>
</evidence>
<proteinExistence type="inferred from homology"/>
<gene>
    <name evidence="6" type="ORF">N864_07715</name>
</gene>
<evidence type="ECO:0000256" key="2">
    <source>
        <dbReference type="ARBA" id="ARBA00022598"/>
    </source>
</evidence>
<dbReference type="PATRIC" id="fig|584657.3.peg.3080"/>
<protein>
    <submittedName>
        <fullName evidence="6">Acyl-CoA synthetase</fullName>
    </submittedName>
</protein>
<dbReference type="Proteomes" id="UP000019494">
    <property type="component" value="Unassembled WGS sequence"/>
</dbReference>
<evidence type="ECO:0000256" key="1">
    <source>
        <dbReference type="ARBA" id="ARBA00006432"/>
    </source>
</evidence>
<dbReference type="GO" id="GO:0016877">
    <property type="term" value="F:ligase activity, forming carbon-sulfur bonds"/>
    <property type="evidence" value="ECO:0007669"/>
    <property type="project" value="UniProtKB-ARBA"/>
</dbReference>
<dbReference type="Gene3D" id="3.30.300.30">
    <property type="match status" value="1"/>
</dbReference>
<feature type="compositionally biased region" description="Polar residues" evidence="3">
    <location>
        <begin position="504"/>
        <end position="520"/>
    </location>
</feature>
<comment type="caution">
    <text evidence="6">The sequence shown here is derived from an EMBL/GenBank/DDBJ whole genome shotgun (WGS) entry which is preliminary data.</text>
</comment>
<dbReference type="Pfam" id="PF13193">
    <property type="entry name" value="AMP-binding_C"/>
    <property type="match status" value="1"/>
</dbReference>
<feature type="domain" description="AMP-binding enzyme C-terminal" evidence="5">
    <location>
        <begin position="412"/>
        <end position="487"/>
    </location>
</feature>
<dbReference type="NCBIfam" id="NF004837">
    <property type="entry name" value="PRK06187.1"/>
    <property type="match status" value="1"/>
</dbReference>
<dbReference type="AlphaFoldDB" id="W9GIT0"/>
<dbReference type="EMBL" id="AWQS01000154">
    <property type="protein sequence ID" value="EWT05037.1"/>
    <property type="molecule type" value="Genomic_DNA"/>
</dbReference>
<dbReference type="PROSITE" id="PS00455">
    <property type="entry name" value="AMP_BINDING"/>
    <property type="match status" value="1"/>
</dbReference>
<dbReference type="SUPFAM" id="SSF56801">
    <property type="entry name" value="Acetyl-CoA synthetase-like"/>
    <property type="match status" value="1"/>
</dbReference>
<evidence type="ECO:0000256" key="3">
    <source>
        <dbReference type="SAM" id="MobiDB-lite"/>
    </source>
</evidence>
<dbReference type="PANTHER" id="PTHR43767:SF12">
    <property type="entry name" value="AMP-DEPENDENT SYNTHETASE AND LIGASE"/>
    <property type="match status" value="1"/>
</dbReference>
<dbReference type="InterPro" id="IPR020845">
    <property type="entry name" value="AMP-binding_CS"/>
</dbReference>
<dbReference type="CDD" id="cd05936">
    <property type="entry name" value="FC-FACS_FadD_like"/>
    <property type="match status" value="1"/>
</dbReference>
<dbReference type="PANTHER" id="PTHR43767">
    <property type="entry name" value="LONG-CHAIN-FATTY-ACID--COA LIGASE"/>
    <property type="match status" value="1"/>
</dbReference>
<keyword evidence="7" id="KW-1185">Reference proteome</keyword>